<evidence type="ECO:0000313" key="2">
    <source>
        <dbReference type="Proteomes" id="UP000054845"/>
    </source>
</evidence>
<keyword evidence="2" id="KW-1185">Reference proteome</keyword>
<evidence type="ECO:0000313" key="1">
    <source>
        <dbReference type="EMBL" id="CEH15274.1"/>
    </source>
</evidence>
<sequence length="116" mass="13629">MLWRPKFACAPTVNNHEILNARCCKRDSPTTIHHSNFQFKGICYRHRAKAWIEERESVDADVYIFDARTNLKAKVLDRTSHRTDHSTLNLFGLERSLTKKVARKVSARHRNLLRLE</sequence>
<name>A0A0N7LA09_9BASI</name>
<dbReference type="Proteomes" id="UP000054845">
    <property type="component" value="Unassembled WGS sequence"/>
</dbReference>
<dbReference type="AlphaFoldDB" id="A0A0N7LA09"/>
<accession>A0A0N7LA09</accession>
<proteinExistence type="predicted"/>
<organism evidence="1 2">
    <name type="scientific">Ceraceosorus bombacis</name>
    <dbReference type="NCBI Taxonomy" id="401625"/>
    <lineage>
        <taxon>Eukaryota</taxon>
        <taxon>Fungi</taxon>
        <taxon>Dikarya</taxon>
        <taxon>Basidiomycota</taxon>
        <taxon>Ustilaginomycotina</taxon>
        <taxon>Exobasidiomycetes</taxon>
        <taxon>Ceraceosorales</taxon>
        <taxon>Ceraceosoraceae</taxon>
        <taxon>Ceraceosorus</taxon>
    </lineage>
</organism>
<reference evidence="1 2" key="1">
    <citation type="submission" date="2014-09" db="EMBL/GenBank/DDBJ databases">
        <authorList>
            <person name="Magalhaes I.L.F."/>
            <person name="Oliveira U."/>
            <person name="Santos F.R."/>
            <person name="Vidigal T.H.D.A."/>
            <person name="Brescovit A.D."/>
            <person name="Santos A.J."/>
        </authorList>
    </citation>
    <scope>NUCLEOTIDE SEQUENCE [LARGE SCALE GENOMIC DNA]</scope>
</reference>
<dbReference type="EMBL" id="CCYA01000260">
    <property type="protein sequence ID" value="CEH15274.1"/>
    <property type="molecule type" value="Genomic_DNA"/>
</dbReference>
<protein>
    <submittedName>
        <fullName evidence="1">Uncharacterized protein</fullName>
    </submittedName>
</protein>